<proteinExistence type="predicted"/>
<dbReference type="Pfam" id="PF07876">
    <property type="entry name" value="Dabb"/>
    <property type="match status" value="1"/>
</dbReference>
<evidence type="ECO:0000313" key="3">
    <source>
        <dbReference type="Proteomes" id="UP000569732"/>
    </source>
</evidence>
<organism evidence="2 3">
    <name type="scientific">Spartinivicinus marinus</name>
    <dbReference type="NCBI Taxonomy" id="2994442"/>
    <lineage>
        <taxon>Bacteria</taxon>
        <taxon>Pseudomonadati</taxon>
        <taxon>Pseudomonadota</taxon>
        <taxon>Gammaproteobacteria</taxon>
        <taxon>Oceanospirillales</taxon>
        <taxon>Zooshikellaceae</taxon>
        <taxon>Spartinivicinus</taxon>
    </lineage>
</organism>
<dbReference type="InterPro" id="IPR013097">
    <property type="entry name" value="Dabb"/>
</dbReference>
<dbReference type="RefSeq" id="WP_180570890.1">
    <property type="nucleotide sequence ID" value="NZ_JACCKB010000053.1"/>
</dbReference>
<evidence type="ECO:0000313" key="2">
    <source>
        <dbReference type="EMBL" id="NYZ68891.1"/>
    </source>
</evidence>
<dbReference type="AlphaFoldDB" id="A0A853IFY4"/>
<feature type="domain" description="Stress-response A/B barrel" evidence="1">
    <location>
        <begin position="8"/>
        <end position="107"/>
    </location>
</feature>
<dbReference type="PROSITE" id="PS51502">
    <property type="entry name" value="S_R_A_B_BARREL"/>
    <property type="match status" value="1"/>
</dbReference>
<accession>A0A853IFY4</accession>
<comment type="caution">
    <text evidence="2">The sequence shown here is derived from an EMBL/GenBank/DDBJ whole genome shotgun (WGS) entry which is preliminary data.</text>
</comment>
<sequence length="122" mass="14220">MLKNNQLIAHQVFFTFKDGIDWNSDLARKAEQTTKNHINEIEQIHGWYCGRSTVDRAQSVDFSLIGFFKSYSDLDEYMVHPDHQKGVLMWRNISTWKVSDILIDTDQLKLIVNTMSLVNEGK</sequence>
<name>A0A853IFY4_9GAMM</name>
<keyword evidence="3" id="KW-1185">Reference proteome</keyword>
<evidence type="ECO:0000259" key="1">
    <source>
        <dbReference type="PROSITE" id="PS51502"/>
    </source>
</evidence>
<gene>
    <name evidence="2" type="ORF">H0A36_22995</name>
</gene>
<dbReference type="InterPro" id="IPR011008">
    <property type="entry name" value="Dimeric_a/b-barrel"/>
</dbReference>
<protein>
    <submittedName>
        <fullName evidence="2">Dabb family protein</fullName>
    </submittedName>
</protein>
<dbReference type="SUPFAM" id="SSF54909">
    <property type="entry name" value="Dimeric alpha+beta barrel"/>
    <property type="match status" value="1"/>
</dbReference>
<dbReference type="Proteomes" id="UP000569732">
    <property type="component" value="Unassembled WGS sequence"/>
</dbReference>
<dbReference type="Gene3D" id="3.30.70.100">
    <property type="match status" value="1"/>
</dbReference>
<dbReference type="SMART" id="SM00886">
    <property type="entry name" value="Dabb"/>
    <property type="match status" value="1"/>
</dbReference>
<reference evidence="2 3" key="1">
    <citation type="submission" date="2020-07" db="EMBL/GenBank/DDBJ databases">
        <title>Endozoicomonas sp. nov., isolated from sediment.</title>
        <authorList>
            <person name="Gu T."/>
        </authorList>
    </citation>
    <scope>NUCLEOTIDE SEQUENCE [LARGE SCALE GENOMIC DNA]</scope>
    <source>
        <strain evidence="2 3">SM1973</strain>
    </source>
</reference>
<dbReference type="EMBL" id="JACCKB010000053">
    <property type="protein sequence ID" value="NYZ68891.1"/>
    <property type="molecule type" value="Genomic_DNA"/>
</dbReference>